<sequence>MMMKTKLARALFPLVLGAVLLVQSGCGPQDEQSAQNKVGPAGPTTQNKLYFDLAIAPHTIQSGSTVSIIVKVWDSAGNMASDVLVILSGIVIDPTKATTQTDGNGWSGWIVKVKDGPGTIVNITATVEGMSLTAPLQIIAGPTTGQ</sequence>
<name>A0A3B1D8S2_9ZZZZ</name>
<proteinExistence type="predicted"/>
<accession>A0A3B1D8S2</accession>
<organism evidence="1">
    <name type="scientific">hydrothermal vent metagenome</name>
    <dbReference type="NCBI Taxonomy" id="652676"/>
    <lineage>
        <taxon>unclassified sequences</taxon>
        <taxon>metagenomes</taxon>
        <taxon>ecological metagenomes</taxon>
    </lineage>
</organism>
<reference evidence="1" key="1">
    <citation type="submission" date="2018-06" db="EMBL/GenBank/DDBJ databases">
        <authorList>
            <person name="Zhirakovskaya E."/>
        </authorList>
    </citation>
    <scope>NUCLEOTIDE SEQUENCE</scope>
</reference>
<dbReference type="InterPro" id="IPR008964">
    <property type="entry name" value="Invasin/intimin_cell_adhesion"/>
</dbReference>
<dbReference type="AlphaFoldDB" id="A0A3B1D8S2"/>
<gene>
    <name evidence="1" type="ORF">MNBD_NITROSPINAE02-860</name>
</gene>
<dbReference type="SUPFAM" id="SSF49373">
    <property type="entry name" value="Invasin/intimin cell-adhesion fragments"/>
    <property type="match status" value="1"/>
</dbReference>
<protein>
    <recommendedName>
        <fullName evidence="2">Big-1 domain-containing protein</fullName>
    </recommendedName>
</protein>
<evidence type="ECO:0000313" key="1">
    <source>
        <dbReference type="EMBL" id="VAX25077.1"/>
    </source>
</evidence>
<dbReference type="EMBL" id="UOGE01000100">
    <property type="protein sequence ID" value="VAX25077.1"/>
    <property type="molecule type" value="Genomic_DNA"/>
</dbReference>
<evidence type="ECO:0008006" key="2">
    <source>
        <dbReference type="Google" id="ProtNLM"/>
    </source>
</evidence>